<dbReference type="Pfam" id="PF05099">
    <property type="entry name" value="TerB"/>
    <property type="match status" value="1"/>
</dbReference>
<evidence type="ECO:0000313" key="4">
    <source>
        <dbReference type="Proteomes" id="UP000031408"/>
    </source>
</evidence>
<sequence>MKKFLAIAIGLALCLWGVVAFLAFISIYADDNSISFSEFAMMVIILSIIPATLGYFLLKSEAAGNFIKTLFPPKKNHKEKFAELRKYFNDSSPSVPAGNTVSVPNEDAPVEEKLPSLDGLPLYNCFFITYLDASFNVSRRRINVCDIKPAGYGDFYLESYCYERRDTRTFLLSRIQEVVELETGEILADKAGYFRDRYHKKHYSPLQELLGTHKSEILAAIYIAKSDGDLKKEELEVLADYLSELTIKKFDKKQLITDLKKLSCHAQEFKNNIHLIHEQRSEDQKKRFLACINEIILADRRADAIELAGLHTIKKIFQVEYEIRKVA</sequence>
<feature type="transmembrane region" description="Helical" evidence="1">
    <location>
        <begin position="39"/>
        <end position="58"/>
    </location>
</feature>
<evidence type="ECO:0000256" key="1">
    <source>
        <dbReference type="SAM" id="Phobius"/>
    </source>
</evidence>
<dbReference type="Proteomes" id="UP000031408">
    <property type="component" value="Unassembled WGS sequence"/>
</dbReference>
<dbReference type="CDD" id="cd07177">
    <property type="entry name" value="terB_like"/>
    <property type="match status" value="1"/>
</dbReference>
<keyword evidence="1" id="KW-0472">Membrane</keyword>
<dbReference type="InterPro" id="IPR029024">
    <property type="entry name" value="TerB-like"/>
</dbReference>
<feature type="domain" description="Co-chaperone DjlA N-terminal" evidence="2">
    <location>
        <begin position="221"/>
        <end position="320"/>
    </location>
</feature>
<dbReference type="OrthoDB" id="9816361at2"/>
<reference evidence="3 4" key="1">
    <citation type="submission" date="2014-11" db="EMBL/GenBank/DDBJ databases">
        <title>Genome sequence of Flavihumibacter solisilvae 3-3.</title>
        <authorList>
            <person name="Zhou G."/>
            <person name="Li M."/>
            <person name="Wang G."/>
        </authorList>
    </citation>
    <scope>NUCLEOTIDE SEQUENCE [LARGE SCALE GENOMIC DNA]</scope>
    <source>
        <strain evidence="3 4">3-3</strain>
    </source>
</reference>
<gene>
    <name evidence="3" type="ORF">OI18_06150</name>
</gene>
<protein>
    <recommendedName>
        <fullName evidence="2">Co-chaperone DjlA N-terminal domain-containing protein</fullName>
    </recommendedName>
</protein>
<proteinExistence type="predicted"/>
<dbReference type="InterPro" id="IPR007791">
    <property type="entry name" value="DjlA_N"/>
</dbReference>
<dbReference type="EMBL" id="JSVC01000006">
    <property type="protein sequence ID" value="KIC95462.1"/>
    <property type="molecule type" value="Genomic_DNA"/>
</dbReference>
<keyword evidence="1" id="KW-0812">Transmembrane</keyword>
<evidence type="ECO:0000313" key="3">
    <source>
        <dbReference type="EMBL" id="KIC95462.1"/>
    </source>
</evidence>
<evidence type="ECO:0000259" key="2">
    <source>
        <dbReference type="Pfam" id="PF05099"/>
    </source>
</evidence>
<dbReference type="Gene3D" id="1.10.3680.10">
    <property type="entry name" value="TerB-like"/>
    <property type="match status" value="1"/>
</dbReference>
<dbReference type="SUPFAM" id="SSF158682">
    <property type="entry name" value="TerB-like"/>
    <property type="match status" value="1"/>
</dbReference>
<accession>A0A0C1L5S7</accession>
<dbReference type="AlphaFoldDB" id="A0A0C1L5S7"/>
<comment type="caution">
    <text evidence="3">The sequence shown here is derived from an EMBL/GenBank/DDBJ whole genome shotgun (WGS) entry which is preliminary data.</text>
</comment>
<organism evidence="3 4">
    <name type="scientific">Flavihumibacter solisilvae</name>
    <dbReference type="NCBI Taxonomy" id="1349421"/>
    <lineage>
        <taxon>Bacteria</taxon>
        <taxon>Pseudomonadati</taxon>
        <taxon>Bacteroidota</taxon>
        <taxon>Chitinophagia</taxon>
        <taxon>Chitinophagales</taxon>
        <taxon>Chitinophagaceae</taxon>
        <taxon>Flavihumibacter</taxon>
    </lineage>
</organism>
<keyword evidence="1" id="KW-1133">Transmembrane helix</keyword>
<keyword evidence="4" id="KW-1185">Reference proteome</keyword>
<dbReference type="STRING" id="1349421.OI18_06150"/>
<dbReference type="RefSeq" id="WP_039138067.1">
    <property type="nucleotide sequence ID" value="NZ_JSVC01000006.1"/>
</dbReference>
<name>A0A0C1L5S7_9BACT</name>